<dbReference type="Proteomes" id="UP000481454">
    <property type="component" value="Unassembled WGS sequence"/>
</dbReference>
<evidence type="ECO:0000313" key="5">
    <source>
        <dbReference type="EMBL" id="NGU30609.1"/>
    </source>
</evidence>
<protein>
    <submittedName>
        <fullName evidence="5">HK97 family phage prohead protease</fullName>
    </submittedName>
</protein>
<dbReference type="Pfam" id="PF04586">
    <property type="entry name" value="Peptidase_S78"/>
    <property type="match status" value="1"/>
</dbReference>
<dbReference type="EMBL" id="JAALLZ010000004">
    <property type="protein sequence ID" value="NGU30609.1"/>
    <property type="molecule type" value="Genomic_DNA"/>
</dbReference>
<reference evidence="5 6" key="1">
    <citation type="submission" date="2020-02" db="EMBL/GenBank/DDBJ databases">
        <title>Genomic Insights into the Phylogeny and Genetic Plasticity of the Human and Animal Enteric Pathogen Clostridium perfringens.</title>
        <authorList>
            <person name="Feng Y."/>
            <person name="Hu Y."/>
        </authorList>
    </citation>
    <scope>NUCLEOTIDE SEQUENCE [LARGE SCALE GENOMIC DNA]</scope>
    <source>
        <strain evidence="5 6">CP-40</strain>
    </source>
</reference>
<gene>
    <name evidence="5" type="ORF">G6Z34_10870</name>
</gene>
<name>A0AAP7BWA2_CLOPF</name>
<accession>A0AAP7BWA2</accession>
<evidence type="ECO:0000313" key="6">
    <source>
        <dbReference type="Proteomes" id="UP000481454"/>
    </source>
</evidence>
<dbReference type="InterPro" id="IPR006433">
    <property type="entry name" value="Prohead_protease"/>
</dbReference>
<evidence type="ECO:0000259" key="4">
    <source>
        <dbReference type="Pfam" id="PF04586"/>
    </source>
</evidence>
<evidence type="ECO:0000256" key="3">
    <source>
        <dbReference type="ARBA" id="ARBA00022801"/>
    </source>
</evidence>
<comment type="caution">
    <text evidence="5">The sequence shown here is derived from an EMBL/GenBank/DDBJ whole genome shotgun (WGS) entry which is preliminary data.</text>
</comment>
<organism evidence="5 6">
    <name type="scientific">Clostridium perfringens</name>
    <dbReference type="NCBI Taxonomy" id="1502"/>
    <lineage>
        <taxon>Bacteria</taxon>
        <taxon>Bacillati</taxon>
        <taxon>Bacillota</taxon>
        <taxon>Clostridia</taxon>
        <taxon>Eubacteriales</taxon>
        <taxon>Clostridiaceae</taxon>
        <taxon>Clostridium</taxon>
    </lineage>
</organism>
<evidence type="ECO:0000256" key="2">
    <source>
        <dbReference type="ARBA" id="ARBA00022670"/>
    </source>
</evidence>
<feature type="domain" description="Prohead serine protease" evidence="4">
    <location>
        <begin position="16"/>
        <end position="182"/>
    </location>
</feature>
<dbReference type="GO" id="GO:0008233">
    <property type="term" value="F:peptidase activity"/>
    <property type="evidence" value="ECO:0007669"/>
    <property type="project" value="UniProtKB-KW"/>
</dbReference>
<sequence>MEHKEVKREVRHLISNIEVRATGDENTKTITGYASKYNVESQILRDWWGDKFVEVVAEGAFDNSLRSNTIKALYNHNTDNVLGSTKSGTLRLESDSIGLRFEIDLPNTTVANDLYESVKRGDVDGTSFGFKVLDDKWSKVEIDGEEIMKRTLLEIDLYEISPTPFPAYEDTEVDCRSLEKIKFNENKKEEKRSSLLELMYC</sequence>
<dbReference type="GO" id="GO:0006508">
    <property type="term" value="P:proteolysis"/>
    <property type="evidence" value="ECO:0007669"/>
    <property type="project" value="UniProtKB-KW"/>
</dbReference>
<dbReference type="AlphaFoldDB" id="A0AAP7BWA2"/>
<dbReference type="RefSeq" id="WP_003459564.1">
    <property type="nucleotide sequence ID" value="NZ_CATNWX010000006.1"/>
</dbReference>
<keyword evidence="1" id="KW-1188">Viral release from host cell</keyword>
<dbReference type="InterPro" id="IPR054613">
    <property type="entry name" value="Peptidase_S78_dom"/>
</dbReference>
<keyword evidence="2 5" id="KW-0645">Protease</keyword>
<proteinExistence type="predicted"/>
<dbReference type="NCBIfam" id="TIGR01543">
    <property type="entry name" value="proheadase_HK97"/>
    <property type="match status" value="1"/>
</dbReference>
<keyword evidence="3" id="KW-0378">Hydrolase</keyword>
<evidence type="ECO:0000256" key="1">
    <source>
        <dbReference type="ARBA" id="ARBA00022612"/>
    </source>
</evidence>